<proteinExistence type="predicted"/>
<reference evidence="2" key="1">
    <citation type="journal article" date="2017" name="Nat. Ecol. Evol.">
        <title>Genome expansion and lineage-specific genetic innovations in the forest pathogenic fungi Armillaria.</title>
        <authorList>
            <person name="Sipos G."/>
            <person name="Prasanna A.N."/>
            <person name="Walter M.C."/>
            <person name="O'Connor E."/>
            <person name="Balint B."/>
            <person name="Krizsan K."/>
            <person name="Kiss B."/>
            <person name="Hess J."/>
            <person name="Varga T."/>
            <person name="Slot J."/>
            <person name="Riley R."/>
            <person name="Boka B."/>
            <person name="Rigling D."/>
            <person name="Barry K."/>
            <person name="Lee J."/>
            <person name="Mihaltcheva S."/>
            <person name="LaButti K."/>
            <person name="Lipzen A."/>
            <person name="Waldron R."/>
            <person name="Moloney N.M."/>
            <person name="Sperisen C."/>
            <person name="Kredics L."/>
            <person name="Vagvoelgyi C."/>
            <person name="Patrignani A."/>
            <person name="Fitzpatrick D."/>
            <person name="Nagy I."/>
            <person name="Doyle S."/>
            <person name="Anderson J.B."/>
            <person name="Grigoriev I.V."/>
            <person name="Gueldener U."/>
            <person name="Muensterkoetter M."/>
            <person name="Nagy L.G."/>
        </authorList>
    </citation>
    <scope>NUCLEOTIDE SEQUENCE [LARGE SCALE GENOMIC DNA]</scope>
    <source>
        <strain evidence="2">Ar21-2</strain>
    </source>
</reference>
<dbReference type="InParanoid" id="A0A2H3DFY5"/>
<organism evidence="1 2">
    <name type="scientific">Armillaria gallica</name>
    <name type="common">Bulbous honey fungus</name>
    <name type="synonym">Armillaria bulbosa</name>
    <dbReference type="NCBI Taxonomy" id="47427"/>
    <lineage>
        <taxon>Eukaryota</taxon>
        <taxon>Fungi</taxon>
        <taxon>Dikarya</taxon>
        <taxon>Basidiomycota</taxon>
        <taxon>Agaricomycotina</taxon>
        <taxon>Agaricomycetes</taxon>
        <taxon>Agaricomycetidae</taxon>
        <taxon>Agaricales</taxon>
        <taxon>Marasmiineae</taxon>
        <taxon>Physalacriaceae</taxon>
        <taxon>Armillaria</taxon>
    </lineage>
</organism>
<dbReference type="OMA" id="THNCSCA"/>
<dbReference type="AlphaFoldDB" id="A0A2H3DFY5"/>
<name>A0A2H3DFY5_ARMGA</name>
<dbReference type="EMBL" id="KZ293667">
    <property type="protein sequence ID" value="PBK89768.1"/>
    <property type="molecule type" value="Genomic_DNA"/>
</dbReference>
<dbReference type="Proteomes" id="UP000217790">
    <property type="component" value="Unassembled WGS sequence"/>
</dbReference>
<protein>
    <submittedName>
        <fullName evidence="1">Uncharacterized protein</fullName>
    </submittedName>
</protein>
<dbReference type="OrthoDB" id="2948677at2759"/>
<evidence type="ECO:0000313" key="1">
    <source>
        <dbReference type="EMBL" id="PBK89768.1"/>
    </source>
</evidence>
<evidence type="ECO:0000313" key="2">
    <source>
        <dbReference type="Proteomes" id="UP000217790"/>
    </source>
</evidence>
<gene>
    <name evidence="1" type="ORF">ARMGADRAFT_314034</name>
</gene>
<accession>A0A2H3DFY5</accession>
<sequence>MDALPTAVPPVDHPLATTSATLIDPKTPSTSSAKLAFQHFPIQSVSPESVQSLSETVEGLTASMKALTVSTEEHFAATQHIQQDLLRRLDTIQQKLETALQVTNQTFGDLRVSDVSNTHNCSCAASVRTEITVLRDLVVSLSARLESVIDTTQNQHTPSATAPSVITSAPFAFMVWLFQHSVVLRLVRWLGNS</sequence>
<keyword evidence="2" id="KW-1185">Reference proteome</keyword>